<dbReference type="InterPro" id="IPR055771">
    <property type="entry name" value="DUF7347"/>
</dbReference>
<evidence type="ECO:0000259" key="2">
    <source>
        <dbReference type="Pfam" id="PF24042"/>
    </source>
</evidence>
<evidence type="ECO:0000313" key="4">
    <source>
        <dbReference type="Proteomes" id="UP001596445"/>
    </source>
</evidence>
<gene>
    <name evidence="3" type="ORF">ACFQQG_17600</name>
</gene>
<dbReference type="RefSeq" id="WP_267162454.1">
    <property type="nucleotide sequence ID" value="NZ_JBHSZI010000001.1"/>
</dbReference>
<feature type="domain" description="DUF7347" evidence="1">
    <location>
        <begin position="2"/>
        <end position="49"/>
    </location>
</feature>
<dbReference type="AlphaFoldDB" id="A0ABD5W4J2"/>
<evidence type="ECO:0000259" key="1">
    <source>
        <dbReference type="Pfam" id="PF24038"/>
    </source>
</evidence>
<dbReference type="InterPro" id="IPR055775">
    <property type="entry name" value="DUF7351"/>
</dbReference>
<keyword evidence="4" id="KW-1185">Reference proteome</keyword>
<comment type="caution">
    <text evidence="3">The sequence shown here is derived from an EMBL/GenBank/DDBJ whole genome shotgun (WGS) entry which is preliminary data.</text>
</comment>
<accession>A0ABD5W4J2</accession>
<proteinExistence type="predicted"/>
<evidence type="ECO:0000313" key="3">
    <source>
        <dbReference type="EMBL" id="MFC7059669.1"/>
    </source>
</evidence>
<reference evidence="3 4" key="1">
    <citation type="journal article" date="2019" name="Int. J. Syst. Evol. Microbiol.">
        <title>The Global Catalogue of Microorganisms (GCM) 10K type strain sequencing project: providing services to taxonomists for standard genome sequencing and annotation.</title>
        <authorList>
            <consortium name="The Broad Institute Genomics Platform"/>
            <consortium name="The Broad Institute Genome Sequencing Center for Infectious Disease"/>
            <person name="Wu L."/>
            <person name="Ma J."/>
        </authorList>
    </citation>
    <scope>NUCLEOTIDE SEQUENCE [LARGE SCALE GENOMIC DNA]</scope>
    <source>
        <strain evidence="3 4">JCM 30072</strain>
    </source>
</reference>
<organism evidence="3 4">
    <name type="scientific">Halovenus salina</name>
    <dbReference type="NCBI Taxonomy" id="1510225"/>
    <lineage>
        <taxon>Archaea</taxon>
        <taxon>Methanobacteriati</taxon>
        <taxon>Methanobacteriota</taxon>
        <taxon>Stenosarchaea group</taxon>
        <taxon>Halobacteria</taxon>
        <taxon>Halobacteriales</taxon>
        <taxon>Haloarculaceae</taxon>
        <taxon>Halovenus</taxon>
    </lineage>
</organism>
<dbReference type="Proteomes" id="UP001596445">
    <property type="component" value="Unassembled WGS sequence"/>
</dbReference>
<dbReference type="EMBL" id="JBHSZI010000001">
    <property type="protein sequence ID" value="MFC7059669.1"/>
    <property type="molecule type" value="Genomic_DNA"/>
</dbReference>
<protein>
    <submittedName>
        <fullName evidence="3">Uncharacterized protein</fullName>
    </submittedName>
</protein>
<feature type="domain" description="DUF7351" evidence="2">
    <location>
        <begin position="66"/>
        <end position="234"/>
    </location>
</feature>
<name>A0ABD5W4J2_9EURY</name>
<dbReference type="Pfam" id="PF24042">
    <property type="entry name" value="DUF7351"/>
    <property type="match status" value="1"/>
</dbReference>
<dbReference type="Pfam" id="PF24038">
    <property type="entry name" value="DUF7347"/>
    <property type="match status" value="1"/>
</dbReference>
<sequence>MGFKDLRETAGIEDSGNFNYHLNKLQPSYVRQTENGYALTNAGTSLVGTLRAGVGVERACGPKSLDATCSICDTELSVRYEDAILSISCENDHDYPRDFLPPRAVDGRTLEEAISIQKHRTLHDCELVRNGVCPACFDDVERQHTVLDAPQASHVLIATCEGCGRVSGSPIGTYLLREPPVVAFYHDHGVDITETSLWDLELVIADPTVRSEDPLRLSLSVEQGGEQLTLVVDKYTQLIDSERTCVNS</sequence>